<evidence type="ECO:0000313" key="3">
    <source>
        <dbReference type="Proteomes" id="UP000318946"/>
    </source>
</evidence>
<dbReference type="Gene3D" id="1.10.10.2910">
    <property type="match status" value="1"/>
</dbReference>
<dbReference type="KEGG" id="acou:A5CBH24_25770"/>
<gene>
    <name evidence="2" type="ORF">A5CBH24_25770</name>
</gene>
<protein>
    <recommendedName>
        <fullName evidence="1">IrrE N-terminal-like domain-containing protein</fullName>
    </recommendedName>
</protein>
<proteinExistence type="predicted"/>
<dbReference type="InterPro" id="IPR010359">
    <property type="entry name" value="IrrE_HExxH"/>
</dbReference>
<evidence type="ECO:0000259" key="1">
    <source>
        <dbReference type="Pfam" id="PF06114"/>
    </source>
</evidence>
<keyword evidence="3" id="KW-1185">Reference proteome</keyword>
<dbReference type="AlphaFoldDB" id="A0A4Y1WXQ0"/>
<accession>A0A4Y1WXQ0</accession>
<sequence length="177" mass="19981">MTKQNSTSIVKNSSQEVAADIIRNKPEYVKNSTFDIFSYVKSLSDVELKIEPLCDDISGYIEKVGDKFVIVVNSLQSPLRQRFTLAHEFGHYSLHKADLEGKHQDTVLFRDANEDSLGIEYAANDFAAELLIPKESFEDAIKSGKNTPKQLSNLFQVTEKAILYRAYKLGIIKSFPN</sequence>
<dbReference type="PANTHER" id="PTHR43236:SF1">
    <property type="entry name" value="BLL7220 PROTEIN"/>
    <property type="match status" value="1"/>
</dbReference>
<dbReference type="Pfam" id="PF06114">
    <property type="entry name" value="Peptidase_M78"/>
    <property type="match status" value="1"/>
</dbReference>
<dbReference type="EMBL" id="AP019735">
    <property type="protein sequence ID" value="BBL05264.1"/>
    <property type="molecule type" value="Genomic_DNA"/>
</dbReference>
<dbReference type="InterPro" id="IPR052345">
    <property type="entry name" value="Rad_response_metalloprotease"/>
</dbReference>
<reference evidence="3" key="1">
    <citation type="submission" date="2019-06" db="EMBL/GenBank/DDBJ databases">
        <title>Alistipes onderdonkii subsp. vulgaris subsp. nov., Alistipes dispar sp. nov. and Alistipes communis sp. nov., isolated from human faeces, and creation of Alistipes onderdonkii subsp. onderdonkii subsp. nov.</title>
        <authorList>
            <person name="Sakamoto M."/>
            <person name="Ikeyama N."/>
            <person name="Ogata Y."/>
            <person name="Suda W."/>
            <person name="Iino T."/>
            <person name="Hattori M."/>
            <person name="Ohkuma M."/>
        </authorList>
    </citation>
    <scope>NUCLEOTIDE SEQUENCE [LARGE SCALE GENOMIC DNA]</scope>
    <source>
        <strain evidence="3">5CBH24</strain>
    </source>
</reference>
<evidence type="ECO:0000313" key="2">
    <source>
        <dbReference type="EMBL" id="BBL05264.1"/>
    </source>
</evidence>
<dbReference type="PANTHER" id="PTHR43236">
    <property type="entry name" value="ANTITOXIN HIGA1"/>
    <property type="match status" value="1"/>
</dbReference>
<name>A0A4Y1WXQ0_9BACT</name>
<feature type="domain" description="IrrE N-terminal-like" evidence="1">
    <location>
        <begin position="69"/>
        <end position="166"/>
    </location>
</feature>
<organism evidence="2 3">
    <name type="scientific">Alistipes communis</name>
    <dbReference type="NCBI Taxonomy" id="2585118"/>
    <lineage>
        <taxon>Bacteria</taxon>
        <taxon>Pseudomonadati</taxon>
        <taxon>Bacteroidota</taxon>
        <taxon>Bacteroidia</taxon>
        <taxon>Bacteroidales</taxon>
        <taxon>Rikenellaceae</taxon>
        <taxon>Alistipes</taxon>
    </lineage>
</organism>
<dbReference type="Proteomes" id="UP000318946">
    <property type="component" value="Chromosome"/>
</dbReference>